<evidence type="ECO:0000313" key="6">
    <source>
        <dbReference type="Proteomes" id="UP000249390"/>
    </source>
</evidence>
<keyword evidence="6" id="KW-1185">Reference proteome</keyword>
<protein>
    <recommendedName>
        <fullName evidence="4">SCP domain-containing protein</fullName>
    </recommendedName>
</protein>
<evidence type="ECO:0000256" key="2">
    <source>
        <dbReference type="ARBA" id="ARBA00023265"/>
    </source>
</evidence>
<dbReference type="Proteomes" id="UP000249390">
    <property type="component" value="Unassembled WGS sequence"/>
</dbReference>
<dbReference type="Gene3D" id="3.40.33.10">
    <property type="entry name" value="CAP"/>
    <property type="match status" value="1"/>
</dbReference>
<dbReference type="SUPFAM" id="SSF55797">
    <property type="entry name" value="PR-1-like"/>
    <property type="match status" value="1"/>
</dbReference>
<name>A0A328DR05_9ASTE</name>
<reference evidence="5 6" key="1">
    <citation type="submission" date="2018-06" db="EMBL/GenBank/DDBJ databases">
        <title>The Genome of Cuscuta australis (Dodder) Provides Insight into the Evolution of Plant Parasitism.</title>
        <authorList>
            <person name="Liu H."/>
        </authorList>
    </citation>
    <scope>NUCLEOTIDE SEQUENCE [LARGE SCALE GENOMIC DNA]</scope>
    <source>
        <strain evidence="6">cv. Yunnan</strain>
        <tissue evidence="5">Vines</tissue>
    </source>
</reference>
<dbReference type="EMBL" id="NQVE01000102">
    <property type="protein sequence ID" value="RAL48092.1"/>
    <property type="molecule type" value="Genomic_DNA"/>
</dbReference>
<evidence type="ECO:0000256" key="1">
    <source>
        <dbReference type="ARBA" id="ARBA00003143"/>
    </source>
</evidence>
<dbReference type="PANTHER" id="PTHR10334">
    <property type="entry name" value="CYSTEINE-RICH SECRETORY PROTEIN-RELATED"/>
    <property type="match status" value="1"/>
</dbReference>
<comment type="function">
    <text evidence="1">Probably involved in the defense reaction of plants against pathogens.</text>
</comment>
<dbReference type="SMART" id="SM00198">
    <property type="entry name" value="SCP"/>
    <property type="match status" value="1"/>
</dbReference>
<dbReference type="InterPro" id="IPR002413">
    <property type="entry name" value="V5_allergen-like"/>
</dbReference>
<feature type="domain" description="SCP" evidence="4">
    <location>
        <begin position="62"/>
        <end position="198"/>
    </location>
</feature>
<dbReference type="Pfam" id="PF00188">
    <property type="entry name" value="CAP"/>
    <property type="match status" value="1"/>
</dbReference>
<dbReference type="InterPro" id="IPR035940">
    <property type="entry name" value="CAP_sf"/>
</dbReference>
<evidence type="ECO:0000259" key="4">
    <source>
        <dbReference type="SMART" id="SM00198"/>
    </source>
</evidence>
<evidence type="ECO:0000256" key="3">
    <source>
        <dbReference type="SAM" id="SignalP"/>
    </source>
</evidence>
<keyword evidence="3" id="KW-0732">Signal</keyword>
<keyword evidence="2" id="KW-0568">Pathogenesis-related protein</keyword>
<dbReference type="CDD" id="cd05381">
    <property type="entry name" value="CAP_PR-1"/>
    <property type="match status" value="1"/>
</dbReference>
<dbReference type="InterPro" id="IPR018244">
    <property type="entry name" value="Allrgn_V5/Tpx1_CS"/>
</dbReference>
<dbReference type="PROSITE" id="PS01010">
    <property type="entry name" value="CRISP_2"/>
    <property type="match status" value="1"/>
</dbReference>
<feature type="signal peptide" evidence="3">
    <location>
        <begin position="1"/>
        <end position="24"/>
    </location>
</feature>
<dbReference type="AlphaFoldDB" id="A0A328DR05"/>
<feature type="chain" id="PRO_5016311923" description="SCP domain-containing protein" evidence="3">
    <location>
        <begin position="25"/>
        <end position="202"/>
    </location>
</feature>
<dbReference type="PROSITE" id="PS01009">
    <property type="entry name" value="CRISP_1"/>
    <property type="match status" value="1"/>
</dbReference>
<gene>
    <name evidence="5" type="ORF">DM860_017883</name>
</gene>
<accession>A0A328DR05</accession>
<dbReference type="PRINTS" id="PR00837">
    <property type="entry name" value="V5TPXLIKE"/>
</dbReference>
<proteinExistence type="predicted"/>
<organism evidence="5 6">
    <name type="scientific">Cuscuta australis</name>
    <dbReference type="NCBI Taxonomy" id="267555"/>
    <lineage>
        <taxon>Eukaryota</taxon>
        <taxon>Viridiplantae</taxon>
        <taxon>Streptophyta</taxon>
        <taxon>Embryophyta</taxon>
        <taxon>Tracheophyta</taxon>
        <taxon>Spermatophyta</taxon>
        <taxon>Magnoliopsida</taxon>
        <taxon>eudicotyledons</taxon>
        <taxon>Gunneridae</taxon>
        <taxon>Pentapetalae</taxon>
        <taxon>asterids</taxon>
        <taxon>lamiids</taxon>
        <taxon>Solanales</taxon>
        <taxon>Convolvulaceae</taxon>
        <taxon>Cuscuteae</taxon>
        <taxon>Cuscuta</taxon>
        <taxon>Cuscuta subgen. Grammica</taxon>
        <taxon>Cuscuta sect. Cleistogrammica</taxon>
    </lineage>
</organism>
<dbReference type="PRINTS" id="PR00838">
    <property type="entry name" value="V5ALLERGEN"/>
</dbReference>
<dbReference type="GO" id="GO:0005576">
    <property type="term" value="C:extracellular region"/>
    <property type="evidence" value="ECO:0007669"/>
    <property type="project" value="InterPro"/>
</dbReference>
<sequence length="202" mass="22847">MKSLHSLLLLLPLLILSTPHQASTSSPPSSSMAKNPNKSNNTIINQTAIYDLSKQLCWNCLGDSMQFLFQHNLVRASKWEAPLVWDTRLEDHARWWAGQRRADCRLAHSFPEGRFELGENIFWGSGQGWTAGDAVRAWAAEEADYDYATNACAQGRVCGHYTQIVWRKSWRVGCVRAVCDDGDVFVTCNYYPPGNYVGERPY</sequence>
<dbReference type="InterPro" id="IPR014044">
    <property type="entry name" value="CAP_dom"/>
</dbReference>
<dbReference type="FunFam" id="3.40.33.10:FF:000004">
    <property type="entry name" value="CAP, cysteine-rich secretory protein, antigen 5"/>
    <property type="match status" value="1"/>
</dbReference>
<dbReference type="InterPro" id="IPR001283">
    <property type="entry name" value="CRISP-related"/>
</dbReference>
<comment type="caution">
    <text evidence="5">The sequence shown here is derived from an EMBL/GenBank/DDBJ whole genome shotgun (WGS) entry which is preliminary data.</text>
</comment>
<keyword evidence="2" id="KW-0611">Plant defense</keyword>
<evidence type="ECO:0000313" key="5">
    <source>
        <dbReference type="EMBL" id="RAL48092.1"/>
    </source>
</evidence>